<evidence type="ECO:0000256" key="3">
    <source>
        <dbReference type="ARBA" id="ARBA00022741"/>
    </source>
</evidence>
<dbReference type="InterPro" id="IPR034646">
    <property type="entry name" value="ADCK3_dom"/>
</dbReference>
<comment type="caution">
    <text evidence="7">The sequence shown here is derived from an EMBL/GenBank/DDBJ whole genome shotgun (WGS) entry which is preliminary data.</text>
</comment>
<keyword evidence="2" id="KW-0808">Transferase</keyword>
<dbReference type="Gene3D" id="3.30.200.20">
    <property type="entry name" value="Phosphorylase Kinase, domain 1"/>
    <property type="match status" value="1"/>
</dbReference>
<dbReference type="AlphaFoldDB" id="A0AAN7WIF4"/>
<evidence type="ECO:0000313" key="7">
    <source>
        <dbReference type="EMBL" id="KAK5781178.1"/>
    </source>
</evidence>
<accession>A0AAN7WIF4</accession>
<dbReference type="EMBL" id="JAWIZZ010000038">
    <property type="protein sequence ID" value="KAK5781178.1"/>
    <property type="molecule type" value="Genomic_DNA"/>
</dbReference>
<dbReference type="GO" id="GO:0005524">
    <property type="term" value="F:ATP binding"/>
    <property type="evidence" value="ECO:0007669"/>
    <property type="project" value="UniProtKB-KW"/>
</dbReference>
<feature type="domain" description="ABC1 atypical kinase-like" evidence="6">
    <location>
        <begin position="221"/>
        <end position="465"/>
    </location>
</feature>
<feature type="region of interest" description="Disordered" evidence="5">
    <location>
        <begin position="78"/>
        <end position="135"/>
    </location>
</feature>
<reference evidence="8" key="1">
    <citation type="submission" date="2023-07" db="EMBL/GenBank/DDBJ databases">
        <title>A draft genome of Kazachstania heterogenica Y-27499.</title>
        <authorList>
            <person name="Donic C."/>
            <person name="Kralova J.S."/>
            <person name="Fidel L."/>
            <person name="Ben-Dor S."/>
            <person name="Jung S."/>
        </authorList>
    </citation>
    <scope>NUCLEOTIDE SEQUENCE [LARGE SCALE GENOMIC DNA]</scope>
    <source>
        <strain evidence="8">Y27499</strain>
    </source>
</reference>
<evidence type="ECO:0000256" key="5">
    <source>
        <dbReference type="SAM" id="MobiDB-lite"/>
    </source>
</evidence>
<keyword evidence="8" id="KW-1185">Reference proteome</keyword>
<dbReference type="Proteomes" id="UP001306508">
    <property type="component" value="Unassembled WGS sequence"/>
</dbReference>
<dbReference type="GO" id="GO:0006744">
    <property type="term" value="P:ubiquinone biosynthetic process"/>
    <property type="evidence" value="ECO:0007669"/>
    <property type="project" value="TreeGrafter"/>
</dbReference>
<dbReference type="PANTHER" id="PTHR43851:SF3">
    <property type="entry name" value="COENZYME Q8"/>
    <property type="match status" value="1"/>
</dbReference>
<proteinExistence type="inferred from homology"/>
<dbReference type="InterPro" id="IPR011009">
    <property type="entry name" value="Kinase-like_dom_sf"/>
</dbReference>
<dbReference type="CDD" id="cd13970">
    <property type="entry name" value="ABC1_ADCK3"/>
    <property type="match status" value="1"/>
</dbReference>
<keyword evidence="4" id="KW-0067">ATP-binding</keyword>
<evidence type="ECO:0000313" key="8">
    <source>
        <dbReference type="Proteomes" id="UP001306508"/>
    </source>
</evidence>
<feature type="compositionally biased region" description="Polar residues" evidence="5">
    <location>
        <begin position="83"/>
        <end position="93"/>
    </location>
</feature>
<gene>
    <name evidence="7" type="ORF">RI543_001573</name>
</gene>
<name>A0AAN7WIF4_9SACH</name>
<comment type="similarity">
    <text evidence="1">Belongs to the protein kinase superfamily. ADCK protein kinase family.</text>
</comment>
<evidence type="ECO:0000256" key="4">
    <source>
        <dbReference type="ARBA" id="ARBA00022840"/>
    </source>
</evidence>
<dbReference type="InterPro" id="IPR051409">
    <property type="entry name" value="Atypical_kinase_ADCK"/>
</dbReference>
<dbReference type="SUPFAM" id="SSF56112">
    <property type="entry name" value="Protein kinase-like (PK-like)"/>
    <property type="match status" value="1"/>
</dbReference>
<evidence type="ECO:0000256" key="2">
    <source>
        <dbReference type="ARBA" id="ARBA00022679"/>
    </source>
</evidence>
<keyword evidence="3" id="KW-0547">Nucleotide-binding</keyword>
<dbReference type="Pfam" id="PF03109">
    <property type="entry name" value="ABC1"/>
    <property type="match status" value="1"/>
</dbReference>
<evidence type="ECO:0000259" key="6">
    <source>
        <dbReference type="Pfam" id="PF03109"/>
    </source>
</evidence>
<organism evidence="7 8">
    <name type="scientific">Arxiozyma heterogenica</name>
    <dbReference type="NCBI Taxonomy" id="278026"/>
    <lineage>
        <taxon>Eukaryota</taxon>
        <taxon>Fungi</taxon>
        <taxon>Dikarya</taxon>
        <taxon>Ascomycota</taxon>
        <taxon>Saccharomycotina</taxon>
        <taxon>Saccharomycetes</taxon>
        <taxon>Saccharomycetales</taxon>
        <taxon>Saccharomycetaceae</taxon>
        <taxon>Arxiozyma</taxon>
    </lineage>
</organism>
<sequence>MTKYRAAYYLWEISVASKNVLYKSSSHARNSFKIWFDSSPILKSLLSDYQWYEDPEWNKARGISDKIRSSLSLSNSKQKKLNRINTTRHYSTTRVRRDDPSKISEIGKLNNNNNNNNKDEKESDSKRNLQSSKVPSSRLSRLFHYGSLAAGVSMNVAAQGLTEVAKGNSPTWKSLILSDSNIERITKKFSQMRGAALKIGQLMSFQDEKVLPAELYSILSKVQNSAHYMPQRQLLRVLKTELGEDWENRFQSFDRIPIAAASIGQVHTATLKSGEKVVVKIQYPGVKKSIDSDLSNLLMLLTASRLLPKGLFLDKIVANARKELKWECDYIREAKALQKFEELLKGDEVFSVPHVFEDLTTSNILTMTKIEGYEIMKLPPRLNTQKIKNFIAENIMRLCLTEIAQFKYMQTDPNWANFLYNEKTQKIELLDFGASRPFPDEFIIKYRKLLTYTTKNDRNAVKKMSEELGYLTGLESSAMIEAHVDSVMTLGEPFTGGNVGTLFDFQNQTVSDRIRENIGLMVNERLCPPPEETYSLHRKFSGIFLLCAKFGASVHCARLFDQIFAYKE</sequence>
<dbReference type="PANTHER" id="PTHR43851">
    <property type="match status" value="1"/>
</dbReference>
<evidence type="ECO:0000256" key="1">
    <source>
        <dbReference type="ARBA" id="ARBA00009670"/>
    </source>
</evidence>
<dbReference type="Gene3D" id="1.10.510.10">
    <property type="entry name" value="Transferase(Phosphotransferase) domain 1"/>
    <property type="match status" value="1"/>
</dbReference>
<protein>
    <recommendedName>
        <fullName evidence="6">ABC1 atypical kinase-like domain-containing protein</fullName>
    </recommendedName>
</protein>
<feature type="compositionally biased region" description="Basic and acidic residues" evidence="5">
    <location>
        <begin position="117"/>
        <end position="127"/>
    </location>
</feature>
<dbReference type="InterPro" id="IPR004147">
    <property type="entry name" value="ABC1_dom"/>
</dbReference>
<dbReference type="GO" id="GO:0016740">
    <property type="term" value="F:transferase activity"/>
    <property type="evidence" value="ECO:0007669"/>
    <property type="project" value="UniProtKB-KW"/>
</dbReference>